<dbReference type="GO" id="GO:0008270">
    <property type="term" value="F:zinc ion binding"/>
    <property type="evidence" value="ECO:0007669"/>
    <property type="project" value="UniProtKB-KW"/>
</dbReference>
<dbReference type="GO" id="GO:0004842">
    <property type="term" value="F:ubiquitin-protein transferase activity"/>
    <property type="evidence" value="ECO:0007669"/>
    <property type="project" value="TreeGrafter"/>
</dbReference>
<dbReference type="GO" id="GO:0006513">
    <property type="term" value="P:protein monoubiquitination"/>
    <property type="evidence" value="ECO:0007669"/>
    <property type="project" value="TreeGrafter"/>
</dbReference>
<keyword evidence="8" id="KW-0863">Zinc-finger</keyword>
<comment type="subunit">
    <text evidence="15">Component of the PEX2-PEX10-PEX12 retrotranslocation channel, composed of PEX2, PEX10 and PEX12.</text>
</comment>
<name>A0A8H7UEW6_9FUNG</name>
<comment type="subcellular location">
    <subcellularLocation>
        <location evidence="1">Peroxisome membrane</location>
        <topology evidence="1">Multi-pass membrane protein</topology>
    </subcellularLocation>
</comment>
<evidence type="ECO:0000256" key="8">
    <source>
        <dbReference type="ARBA" id="ARBA00022771"/>
    </source>
</evidence>
<protein>
    <recommendedName>
        <fullName evidence="4">Peroxisome assembly protein 12</fullName>
    </recommendedName>
    <alternativeName>
        <fullName evidence="14">Peroxin-12</fullName>
    </alternativeName>
</protein>
<dbReference type="Gene3D" id="3.30.40.10">
    <property type="entry name" value="Zinc/RING finger domain, C3HC4 (zinc finger)"/>
    <property type="match status" value="1"/>
</dbReference>
<comment type="caution">
    <text evidence="18">The sequence shown here is derived from an EMBL/GenBank/DDBJ whole genome shotgun (WGS) entry which is preliminary data.</text>
</comment>
<organism evidence="18 19">
    <name type="scientific">Umbelopsis vinacea</name>
    <dbReference type="NCBI Taxonomy" id="44442"/>
    <lineage>
        <taxon>Eukaryota</taxon>
        <taxon>Fungi</taxon>
        <taxon>Fungi incertae sedis</taxon>
        <taxon>Mucoromycota</taxon>
        <taxon>Mucoromycotina</taxon>
        <taxon>Umbelopsidomycetes</taxon>
        <taxon>Umbelopsidales</taxon>
        <taxon>Umbelopsidaceae</taxon>
        <taxon>Umbelopsis</taxon>
    </lineage>
</organism>
<dbReference type="CDD" id="cd16451">
    <property type="entry name" value="mRING_PEX12"/>
    <property type="match status" value="1"/>
</dbReference>
<evidence type="ECO:0000256" key="2">
    <source>
        <dbReference type="ARBA" id="ARBA00004906"/>
    </source>
</evidence>
<evidence type="ECO:0000256" key="14">
    <source>
        <dbReference type="ARBA" id="ARBA00029692"/>
    </source>
</evidence>
<dbReference type="InterPro" id="IPR001841">
    <property type="entry name" value="Znf_RING"/>
</dbReference>
<dbReference type="PANTHER" id="PTHR12888">
    <property type="entry name" value="PEROXISOME ASSEMBLY PROTEIN 12 PEROXIN-12"/>
    <property type="match status" value="1"/>
</dbReference>
<evidence type="ECO:0000256" key="7">
    <source>
        <dbReference type="ARBA" id="ARBA00022723"/>
    </source>
</evidence>
<comment type="pathway">
    <text evidence="2">Protein modification; protein ubiquitination.</text>
</comment>
<evidence type="ECO:0000256" key="13">
    <source>
        <dbReference type="ARBA" id="ARBA00023140"/>
    </source>
</evidence>
<dbReference type="AlphaFoldDB" id="A0A8H7UEW6"/>
<evidence type="ECO:0000256" key="5">
    <source>
        <dbReference type="ARBA" id="ARBA00022448"/>
    </source>
</evidence>
<feature type="non-terminal residue" evidence="18">
    <location>
        <position position="401"/>
    </location>
</feature>
<dbReference type="SMART" id="SM00184">
    <property type="entry name" value="RING"/>
    <property type="match status" value="1"/>
</dbReference>
<feature type="region of interest" description="Disordered" evidence="16">
    <location>
        <begin position="312"/>
        <end position="333"/>
    </location>
</feature>
<dbReference type="GO" id="GO:0016562">
    <property type="term" value="P:protein import into peroxisome matrix, receptor recycling"/>
    <property type="evidence" value="ECO:0007669"/>
    <property type="project" value="UniProtKB-ARBA"/>
</dbReference>
<keyword evidence="10" id="KW-0653">Protein transport</keyword>
<evidence type="ECO:0000259" key="17">
    <source>
        <dbReference type="SMART" id="SM00184"/>
    </source>
</evidence>
<dbReference type="Proteomes" id="UP000612746">
    <property type="component" value="Unassembled WGS sequence"/>
</dbReference>
<dbReference type="OrthoDB" id="107372at2759"/>
<dbReference type="EMBL" id="JAEPRA010000009">
    <property type="protein sequence ID" value="KAG2180440.1"/>
    <property type="molecule type" value="Genomic_DNA"/>
</dbReference>
<evidence type="ECO:0000313" key="19">
    <source>
        <dbReference type="Proteomes" id="UP000612746"/>
    </source>
</evidence>
<keyword evidence="13" id="KW-0576">Peroxisome</keyword>
<reference evidence="18" key="1">
    <citation type="submission" date="2020-12" db="EMBL/GenBank/DDBJ databases">
        <title>Metabolic potential, ecology and presence of endohyphal bacteria is reflected in genomic diversity of Mucoromycotina.</title>
        <authorList>
            <person name="Muszewska A."/>
            <person name="Okrasinska A."/>
            <person name="Steczkiewicz K."/>
            <person name="Drgas O."/>
            <person name="Orlowska M."/>
            <person name="Perlinska-Lenart U."/>
            <person name="Aleksandrzak-Piekarczyk T."/>
            <person name="Szatraj K."/>
            <person name="Zielenkiewicz U."/>
            <person name="Pilsyk S."/>
            <person name="Malc E."/>
            <person name="Mieczkowski P."/>
            <person name="Kruszewska J.S."/>
            <person name="Biernat P."/>
            <person name="Pawlowska J."/>
        </authorList>
    </citation>
    <scope>NUCLEOTIDE SEQUENCE</scope>
    <source>
        <strain evidence="18">WA0000051536</strain>
    </source>
</reference>
<comment type="similarity">
    <text evidence="3">Belongs to the pex2/pex10/pex12 family.</text>
</comment>
<keyword evidence="9" id="KW-0862">Zinc</keyword>
<dbReference type="InterPro" id="IPR013083">
    <property type="entry name" value="Znf_RING/FYVE/PHD"/>
</dbReference>
<keyword evidence="19" id="KW-1185">Reference proteome</keyword>
<evidence type="ECO:0000313" key="18">
    <source>
        <dbReference type="EMBL" id="KAG2180440.1"/>
    </source>
</evidence>
<dbReference type="GO" id="GO:1990429">
    <property type="term" value="C:peroxisomal importomer complex"/>
    <property type="evidence" value="ECO:0007669"/>
    <property type="project" value="TreeGrafter"/>
</dbReference>
<dbReference type="GO" id="GO:0005778">
    <property type="term" value="C:peroxisomal membrane"/>
    <property type="evidence" value="ECO:0007669"/>
    <property type="project" value="UniProtKB-SubCell"/>
</dbReference>
<feature type="domain" description="RING-type" evidence="17">
    <location>
        <begin position="341"/>
        <end position="379"/>
    </location>
</feature>
<proteinExistence type="inferred from homology"/>
<keyword evidence="12" id="KW-0472">Membrane</keyword>
<dbReference type="SUPFAM" id="SSF57850">
    <property type="entry name" value="RING/U-box"/>
    <property type="match status" value="1"/>
</dbReference>
<dbReference type="PIRSF" id="PIRSF038074">
    <property type="entry name" value="Peroxisome_assembly_p12"/>
    <property type="match status" value="1"/>
</dbReference>
<evidence type="ECO:0000256" key="3">
    <source>
        <dbReference type="ARBA" id="ARBA00008704"/>
    </source>
</evidence>
<evidence type="ECO:0000256" key="16">
    <source>
        <dbReference type="SAM" id="MobiDB-lite"/>
    </source>
</evidence>
<keyword evidence="11" id="KW-1133">Transmembrane helix</keyword>
<dbReference type="InterPro" id="IPR006845">
    <property type="entry name" value="Pex_N"/>
</dbReference>
<evidence type="ECO:0000256" key="10">
    <source>
        <dbReference type="ARBA" id="ARBA00022927"/>
    </source>
</evidence>
<gene>
    <name evidence="18" type="ORF">INT44_003444</name>
</gene>
<keyword evidence="6" id="KW-0812">Transmembrane</keyword>
<evidence type="ECO:0000256" key="4">
    <source>
        <dbReference type="ARBA" id="ARBA00018980"/>
    </source>
</evidence>
<dbReference type="InterPro" id="IPR017375">
    <property type="entry name" value="PEX12"/>
</dbReference>
<evidence type="ECO:0000256" key="1">
    <source>
        <dbReference type="ARBA" id="ARBA00004585"/>
    </source>
</evidence>
<evidence type="ECO:0000256" key="15">
    <source>
        <dbReference type="ARBA" id="ARBA00034505"/>
    </source>
</evidence>
<keyword evidence="5" id="KW-0813">Transport</keyword>
<sequence>STVYSYIQLKMEFMSALGSQEDAYRPSLFELIAQEKLREMLQPAVQYVLAVYAQRYPRFLIRIVNKHEEFYAGLMLLIERHYLKEWGASFAENFYGLKRVATQAAANGQFVAPGSDQSSPKLSTKDINRSLMFLVGLPYMKSKLDLLYSQVSGGASASLLGHNEQEERELEILNDPSSSVRTKAIVHLKRIFRKVYPVVNMLYYGSNLCYNIGYLFGKTKYYTPWLRILGIEVKRMSMDDYRAHYEKSMMGVPSVKPTSVMGRSTHFLGTVLGKMIEMLKVLLPMSIFFFKFLEWWYASEFARGGGRTGAYGDEETNIIPPPEKVKPDPRGTKVPSTPNTCPLCLTSPINNPTALPSGYVFCYTCAYRYVEDHGRCPVTWTKIRGGTERLTKVYSGGAGGM</sequence>
<evidence type="ECO:0000256" key="11">
    <source>
        <dbReference type="ARBA" id="ARBA00022989"/>
    </source>
</evidence>
<evidence type="ECO:0000256" key="12">
    <source>
        <dbReference type="ARBA" id="ARBA00023136"/>
    </source>
</evidence>
<keyword evidence="7" id="KW-0479">Metal-binding</keyword>
<accession>A0A8H7UEW6</accession>
<evidence type="ECO:0000256" key="9">
    <source>
        <dbReference type="ARBA" id="ARBA00022833"/>
    </source>
</evidence>
<dbReference type="PANTHER" id="PTHR12888:SF0">
    <property type="entry name" value="PEROXISOME ASSEMBLY PROTEIN 12"/>
    <property type="match status" value="1"/>
</dbReference>
<evidence type="ECO:0000256" key="6">
    <source>
        <dbReference type="ARBA" id="ARBA00022692"/>
    </source>
</evidence>
<dbReference type="Pfam" id="PF04757">
    <property type="entry name" value="Pex2_Pex12"/>
    <property type="match status" value="1"/>
</dbReference>